<dbReference type="STRING" id="1799789.AX660_13450"/>
<reference evidence="3" key="1">
    <citation type="submission" date="2016-02" db="EMBL/GenBank/DDBJ databases">
        <authorList>
            <person name="Schultz-Johansen M."/>
            <person name="Glaring M.A."/>
            <person name="Bech P.K."/>
            <person name="Stougaard P."/>
        </authorList>
    </citation>
    <scope>NUCLEOTIDE SEQUENCE [LARGE SCALE GENOMIC DNA]</scope>
    <source>
        <strain evidence="3">S66</strain>
    </source>
</reference>
<keyword evidence="3" id="KW-1185">Reference proteome</keyword>
<protein>
    <submittedName>
        <fullName evidence="2">Uncharacterized protein</fullName>
    </submittedName>
</protein>
<accession>A0A136A1P7</accession>
<comment type="caution">
    <text evidence="2">The sequence shown here is derived from an EMBL/GenBank/DDBJ whole genome shotgun (WGS) entry which is preliminary data.</text>
</comment>
<name>A0A136A1P7_9ALTE</name>
<gene>
    <name evidence="2" type="ORF">AX660_13450</name>
</gene>
<feature type="signal peptide" evidence="1">
    <location>
        <begin position="1"/>
        <end position="19"/>
    </location>
</feature>
<organism evidence="2 3">
    <name type="scientific">Paraglaciecola hydrolytica</name>
    <dbReference type="NCBI Taxonomy" id="1799789"/>
    <lineage>
        <taxon>Bacteria</taxon>
        <taxon>Pseudomonadati</taxon>
        <taxon>Pseudomonadota</taxon>
        <taxon>Gammaproteobacteria</taxon>
        <taxon>Alteromonadales</taxon>
        <taxon>Alteromonadaceae</taxon>
        <taxon>Paraglaciecola</taxon>
    </lineage>
</organism>
<proteinExistence type="predicted"/>
<sequence>MNKLGLLIVFSMMSFVSLAQQTAPKVIKLEDTIRGNQEQPKVLTIVPWQAASVKHSLPSQIVERINKGFTPLERDDFSRQLQFVTEQVSDPEQVSYPEQGLKP</sequence>
<dbReference type="OrthoDB" id="5397661at2"/>
<keyword evidence="1" id="KW-0732">Signal</keyword>
<dbReference type="AlphaFoldDB" id="A0A136A1P7"/>
<dbReference type="EMBL" id="LSNE01000005">
    <property type="protein sequence ID" value="KXI29156.1"/>
    <property type="molecule type" value="Genomic_DNA"/>
</dbReference>
<feature type="chain" id="PRO_5007469322" evidence="1">
    <location>
        <begin position="20"/>
        <end position="103"/>
    </location>
</feature>
<evidence type="ECO:0000313" key="3">
    <source>
        <dbReference type="Proteomes" id="UP000070299"/>
    </source>
</evidence>
<evidence type="ECO:0000313" key="2">
    <source>
        <dbReference type="EMBL" id="KXI29156.1"/>
    </source>
</evidence>
<dbReference type="Proteomes" id="UP000070299">
    <property type="component" value="Unassembled WGS sequence"/>
</dbReference>
<dbReference type="RefSeq" id="WP_068376247.1">
    <property type="nucleotide sequence ID" value="NZ_LSNE01000005.1"/>
</dbReference>
<evidence type="ECO:0000256" key="1">
    <source>
        <dbReference type="SAM" id="SignalP"/>
    </source>
</evidence>